<evidence type="ECO:0000259" key="7">
    <source>
        <dbReference type="PROSITE" id="PS50217"/>
    </source>
</evidence>
<evidence type="ECO:0000256" key="3">
    <source>
        <dbReference type="ARBA" id="ARBA00023125"/>
    </source>
</evidence>
<dbReference type="AlphaFoldDB" id="A0AAE1MQW5"/>
<keyword evidence="5" id="KW-0539">Nucleus</keyword>
<dbReference type="CDD" id="cd14702">
    <property type="entry name" value="bZIP_plant_GBF1"/>
    <property type="match status" value="1"/>
</dbReference>
<protein>
    <recommendedName>
        <fullName evidence="7">BZIP domain-containing protein</fullName>
    </recommendedName>
</protein>
<evidence type="ECO:0000256" key="2">
    <source>
        <dbReference type="ARBA" id="ARBA00023015"/>
    </source>
</evidence>
<reference evidence="8" key="1">
    <citation type="submission" date="2023-10" db="EMBL/GenBank/DDBJ databases">
        <title>Chromosome-level genome of the transformable northern wattle, Acacia crassicarpa.</title>
        <authorList>
            <person name="Massaro I."/>
            <person name="Sinha N.R."/>
            <person name="Poethig S."/>
            <person name="Leichty A.R."/>
        </authorList>
    </citation>
    <scope>NUCLEOTIDE SEQUENCE</scope>
    <source>
        <strain evidence="8">Acra3RX</strain>
        <tissue evidence="8">Leaf</tissue>
    </source>
</reference>
<dbReference type="Gene3D" id="1.20.5.170">
    <property type="match status" value="1"/>
</dbReference>
<keyword evidence="2" id="KW-0805">Transcription regulation</keyword>
<sequence length="148" mass="17231">MFFHQEEEAFQFPCPVRETAVLTAGDIEELLSLIQSGDEEDHNNTTSPSSGSQGSSREIYSNDERKRRRMQSNRESARRSRWRKKRHLEDLNNQVNRFSIENQQLKNQLGLAVHQIRLVCSENERLRTESVALMARLSDLYLILGSMH</sequence>
<dbReference type="SMART" id="SM00338">
    <property type="entry name" value="BRLZ"/>
    <property type="match status" value="1"/>
</dbReference>
<feature type="region of interest" description="Disordered" evidence="6">
    <location>
        <begin position="36"/>
        <end position="86"/>
    </location>
</feature>
<accession>A0AAE1MQW5</accession>
<dbReference type="Proteomes" id="UP001293593">
    <property type="component" value="Unassembled WGS sequence"/>
</dbReference>
<dbReference type="GO" id="GO:0046982">
    <property type="term" value="F:protein heterodimerization activity"/>
    <property type="evidence" value="ECO:0007669"/>
    <property type="project" value="UniProtKB-ARBA"/>
</dbReference>
<dbReference type="InterPro" id="IPR045314">
    <property type="entry name" value="bZIP_plant_GBF1"/>
</dbReference>
<dbReference type="PROSITE" id="PS00036">
    <property type="entry name" value="BZIP_BASIC"/>
    <property type="match status" value="1"/>
</dbReference>
<evidence type="ECO:0000256" key="6">
    <source>
        <dbReference type="SAM" id="MobiDB-lite"/>
    </source>
</evidence>
<comment type="subcellular location">
    <subcellularLocation>
        <location evidence="1">Nucleus</location>
    </subcellularLocation>
</comment>
<dbReference type="InterPro" id="IPR004827">
    <property type="entry name" value="bZIP"/>
</dbReference>
<dbReference type="InterPro" id="IPR046347">
    <property type="entry name" value="bZIP_sf"/>
</dbReference>
<dbReference type="PANTHER" id="PTHR45764:SF52">
    <property type="entry name" value="BASIC LEUCINE ZIPPER 4"/>
    <property type="match status" value="1"/>
</dbReference>
<dbReference type="GO" id="GO:0045893">
    <property type="term" value="P:positive regulation of DNA-templated transcription"/>
    <property type="evidence" value="ECO:0007669"/>
    <property type="project" value="TreeGrafter"/>
</dbReference>
<dbReference type="GO" id="GO:0003700">
    <property type="term" value="F:DNA-binding transcription factor activity"/>
    <property type="evidence" value="ECO:0007669"/>
    <property type="project" value="InterPro"/>
</dbReference>
<keyword evidence="3" id="KW-0238">DNA-binding</keyword>
<dbReference type="PROSITE" id="PS50217">
    <property type="entry name" value="BZIP"/>
    <property type="match status" value="1"/>
</dbReference>
<evidence type="ECO:0000313" key="9">
    <source>
        <dbReference type="Proteomes" id="UP001293593"/>
    </source>
</evidence>
<proteinExistence type="predicted"/>
<dbReference type="GO" id="GO:0000976">
    <property type="term" value="F:transcription cis-regulatory region binding"/>
    <property type="evidence" value="ECO:0007669"/>
    <property type="project" value="TreeGrafter"/>
</dbReference>
<evidence type="ECO:0000256" key="4">
    <source>
        <dbReference type="ARBA" id="ARBA00023163"/>
    </source>
</evidence>
<name>A0AAE1MQW5_9FABA</name>
<organism evidence="8 9">
    <name type="scientific">Acacia crassicarpa</name>
    <name type="common">northern wattle</name>
    <dbReference type="NCBI Taxonomy" id="499986"/>
    <lineage>
        <taxon>Eukaryota</taxon>
        <taxon>Viridiplantae</taxon>
        <taxon>Streptophyta</taxon>
        <taxon>Embryophyta</taxon>
        <taxon>Tracheophyta</taxon>
        <taxon>Spermatophyta</taxon>
        <taxon>Magnoliopsida</taxon>
        <taxon>eudicotyledons</taxon>
        <taxon>Gunneridae</taxon>
        <taxon>Pentapetalae</taxon>
        <taxon>rosids</taxon>
        <taxon>fabids</taxon>
        <taxon>Fabales</taxon>
        <taxon>Fabaceae</taxon>
        <taxon>Caesalpinioideae</taxon>
        <taxon>mimosoid clade</taxon>
        <taxon>Acacieae</taxon>
        <taxon>Acacia</taxon>
    </lineage>
</organism>
<evidence type="ECO:0000256" key="1">
    <source>
        <dbReference type="ARBA" id="ARBA00004123"/>
    </source>
</evidence>
<feature type="domain" description="BZIP" evidence="7">
    <location>
        <begin position="63"/>
        <end position="109"/>
    </location>
</feature>
<dbReference type="Pfam" id="PF00170">
    <property type="entry name" value="bZIP_1"/>
    <property type="match status" value="1"/>
</dbReference>
<gene>
    <name evidence="8" type="ORF">QN277_017808</name>
</gene>
<evidence type="ECO:0000313" key="8">
    <source>
        <dbReference type="EMBL" id="KAK4274614.1"/>
    </source>
</evidence>
<evidence type="ECO:0000256" key="5">
    <source>
        <dbReference type="ARBA" id="ARBA00023242"/>
    </source>
</evidence>
<comment type="caution">
    <text evidence="8">The sequence shown here is derived from an EMBL/GenBank/DDBJ whole genome shotgun (WGS) entry which is preliminary data.</text>
</comment>
<dbReference type="FunFam" id="1.20.5.170:FF:000020">
    <property type="entry name" value="BZIP transcription factor"/>
    <property type="match status" value="1"/>
</dbReference>
<feature type="compositionally biased region" description="Low complexity" evidence="6">
    <location>
        <begin position="47"/>
        <end position="56"/>
    </location>
</feature>
<dbReference type="EMBL" id="JAWXYG010000004">
    <property type="protein sequence ID" value="KAK4274614.1"/>
    <property type="molecule type" value="Genomic_DNA"/>
</dbReference>
<dbReference type="PANTHER" id="PTHR45764">
    <property type="entry name" value="BZIP TRANSCRIPTION FACTOR 44"/>
    <property type="match status" value="1"/>
</dbReference>
<keyword evidence="9" id="KW-1185">Reference proteome</keyword>
<keyword evidence="4" id="KW-0804">Transcription</keyword>
<dbReference type="GO" id="GO:0005634">
    <property type="term" value="C:nucleus"/>
    <property type="evidence" value="ECO:0007669"/>
    <property type="project" value="UniProtKB-SubCell"/>
</dbReference>
<dbReference type="SUPFAM" id="SSF57959">
    <property type="entry name" value="Leucine zipper domain"/>
    <property type="match status" value="1"/>
</dbReference>